<name>A0A843B6E5_9BURK</name>
<accession>A0A843B6E5</accession>
<evidence type="ECO:0000313" key="2">
    <source>
        <dbReference type="Proteomes" id="UP000530032"/>
    </source>
</evidence>
<dbReference type="AlphaFoldDB" id="A0A843B6E5"/>
<sequence>MQEIIVGLIVALAAVALVWRLMPSALKRKLAQSHPALAGVNKDSGCGGCSACGGDSCAPSAKKP</sequence>
<dbReference type="RefSeq" id="WP_198461613.1">
    <property type="nucleotide sequence ID" value="NZ_JABBCQ020000017.1"/>
</dbReference>
<dbReference type="Proteomes" id="UP000530032">
    <property type="component" value="Unassembled WGS sequence"/>
</dbReference>
<reference evidence="1" key="1">
    <citation type="submission" date="2020-12" db="EMBL/GenBank/DDBJ databases">
        <title>Comamonas sp. nov., isolated from stream water.</title>
        <authorList>
            <person name="Park K.-H."/>
        </authorList>
    </citation>
    <scope>NUCLEOTIDE SEQUENCE</scope>
    <source>
        <strain evidence="1">EJ-4</strain>
    </source>
</reference>
<evidence type="ECO:0000313" key="1">
    <source>
        <dbReference type="EMBL" id="MBI1626283.1"/>
    </source>
</evidence>
<keyword evidence="2" id="KW-1185">Reference proteome</keyword>
<organism evidence="1 2">
    <name type="scientific">Comamonas suwonensis</name>
    <dbReference type="NCBI Taxonomy" id="2606214"/>
    <lineage>
        <taxon>Bacteria</taxon>
        <taxon>Pseudomonadati</taxon>
        <taxon>Pseudomonadota</taxon>
        <taxon>Betaproteobacteria</taxon>
        <taxon>Burkholderiales</taxon>
        <taxon>Comamonadaceae</taxon>
        <taxon>Comamonas</taxon>
    </lineage>
</organism>
<protein>
    <recommendedName>
        <fullName evidence="3">FeoB-associated Cys-rich membrane protein</fullName>
    </recommendedName>
</protein>
<comment type="caution">
    <text evidence="1">The sequence shown here is derived from an EMBL/GenBank/DDBJ whole genome shotgun (WGS) entry which is preliminary data.</text>
</comment>
<gene>
    <name evidence="1" type="ORF">HF327_017485</name>
</gene>
<dbReference type="EMBL" id="JABBCQ020000017">
    <property type="protein sequence ID" value="MBI1626283.1"/>
    <property type="molecule type" value="Genomic_DNA"/>
</dbReference>
<proteinExistence type="predicted"/>
<evidence type="ECO:0008006" key="3">
    <source>
        <dbReference type="Google" id="ProtNLM"/>
    </source>
</evidence>